<dbReference type="KEGG" id="ftj:FTUN_8518"/>
<dbReference type="RefSeq" id="WP_171475535.1">
    <property type="nucleotide sequence ID" value="NZ_CP053452.2"/>
</dbReference>
<dbReference type="InterPro" id="IPR001478">
    <property type="entry name" value="PDZ"/>
</dbReference>
<dbReference type="EMBL" id="CP053452">
    <property type="protein sequence ID" value="QJX00880.1"/>
    <property type="molecule type" value="Genomic_DNA"/>
</dbReference>
<dbReference type="SUPFAM" id="SSF50630">
    <property type="entry name" value="Acid proteases"/>
    <property type="match status" value="1"/>
</dbReference>
<dbReference type="Gene3D" id="2.40.70.10">
    <property type="entry name" value="Acid Proteases"/>
    <property type="match status" value="1"/>
</dbReference>
<protein>
    <recommendedName>
        <fullName evidence="2">PDZ domain-containing protein</fullName>
    </recommendedName>
</protein>
<gene>
    <name evidence="3" type="ORF">FTUN_8518</name>
</gene>
<evidence type="ECO:0000256" key="1">
    <source>
        <dbReference type="SAM" id="SignalP"/>
    </source>
</evidence>
<dbReference type="InterPro" id="IPR021109">
    <property type="entry name" value="Peptidase_aspartic_dom_sf"/>
</dbReference>
<dbReference type="PROSITE" id="PS50106">
    <property type="entry name" value="PDZ"/>
    <property type="match status" value="1"/>
</dbReference>
<keyword evidence="1" id="KW-0732">Signal</keyword>
<feature type="chain" id="PRO_5026994810" description="PDZ domain-containing protein" evidence="1">
    <location>
        <begin position="23"/>
        <end position="286"/>
    </location>
</feature>
<proteinExistence type="predicted"/>
<organism evidence="3 4">
    <name type="scientific">Frigoriglobus tundricola</name>
    <dbReference type="NCBI Taxonomy" id="2774151"/>
    <lineage>
        <taxon>Bacteria</taxon>
        <taxon>Pseudomonadati</taxon>
        <taxon>Planctomycetota</taxon>
        <taxon>Planctomycetia</taxon>
        <taxon>Gemmatales</taxon>
        <taxon>Gemmataceae</taxon>
        <taxon>Frigoriglobus</taxon>
    </lineage>
</organism>
<dbReference type="InterPro" id="IPR036034">
    <property type="entry name" value="PDZ_sf"/>
</dbReference>
<dbReference type="Proteomes" id="UP000503447">
    <property type="component" value="Chromosome"/>
</dbReference>
<dbReference type="AlphaFoldDB" id="A0A6M5Z380"/>
<dbReference type="SUPFAM" id="SSF50156">
    <property type="entry name" value="PDZ domain-like"/>
    <property type="match status" value="1"/>
</dbReference>
<dbReference type="Gene3D" id="2.30.42.10">
    <property type="match status" value="1"/>
</dbReference>
<dbReference type="SMART" id="SM00228">
    <property type="entry name" value="PDZ"/>
    <property type="match status" value="1"/>
</dbReference>
<dbReference type="CDD" id="cd05483">
    <property type="entry name" value="retropepsin_like_bacteria"/>
    <property type="match status" value="1"/>
</dbReference>
<dbReference type="Pfam" id="PF13180">
    <property type="entry name" value="PDZ_2"/>
    <property type="match status" value="1"/>
</dbReference>
<keyword evidence="4" id="KW-1185">Reference proteome</keyword>
<name>A0A6M5Z380_9BACT</name>
<evidence type="ECO:0000313" key="4">
    <source>
        <dbReference type="Proteomes" id="UP000503447"/>
    </source>
</evidence>
<feature type="signal peptide" evidence="1">
    <location>
        <begin position="1"/>
        <end position="22"/>
    </location>
</feature>
<evidence type="ECO:0000259" key="2">
    <source>
        <dbReference type="PROSITE" id="PS50106"/>
    </source>
</evidence>
<dbReference type="Pfam" id="PF13650">
    <property type="entry name" value="Asp_protease_2"/>
    <property type="match status" value="1"/>
</dbReference>
<sequence length="286" mass="30318">MKTSILFLLLTSFAALPTLALAAPEDKEPLKKDEKAVVIPFELLKSRHMAIQVKVNGKGPYRVIFDTGAPTNLVNNKIAKAAGLTGKDDKGGLALFGAAPTPKVIKKLEIGDLVLEGMPTMVMDHPTVAAISEAIGPIEGLIGFPFFARYTMTIDYEKKEMTLVPNGYVPGDAMQGMMDKMMASTKGKKADPVVLAPAGVWGFTVDKAKDDEDAGVKVTEVLARSPAALGGLKVGDRLLTLDSRWTDTISDTFVAAGAVKPGREVVLVVARGGKEVKLTVTPTKGL</sequence>
<evidence type="ECO:0000313" key="3">
    <source>
        <dbReference type="EMBL" id="QJX00880.1"/>
    </source>
</evidence>
<dbReference type="InterPro" id="IPR034122">
    <property type="entry name" value="Retropepsin-like_bacterial"/>
</dbReference>
<accession>A0A6M5Z380</accession>
<feature type="domain" description="PDZ" evidence="2">
    <location>
        <begin position="199"/>
        <end position="273"/>
    </location>
</feature>
<reference evidence="4" key="1">
    <citation type="submission" date="2020-05" db="EMBL/GenBank/DDBJ databases">
        <title>Frigoriglobus tundricola gen. nov., sp. nov., a psychrotolerant cellulolytic planctomycete of the family Gemmataceae with two divergent copies of 16S rRNA gene.</title>
        <authorList>
            <person name="Kulichevskaya I.S."/>
            <person name="Ivanova A.A."/>
            <person name="Naumoff D.G."/>
            <person name="Beletsky A.V."/>
            <person name="Rijpstra W.I.C."/>
            <person name="Sinninghe Damste J.S."/>
            <person name="Mardanov A.V."/>
            <person name="Ravin N.V."/>
            <person name="Dedysh S.N."/>
        </authorList>
    </citation>
    <scope>NUCLEOTIDE SEQUENCE [LARGE SCALE GENOMIC DNA]</scope>
    <source>
        <strain evidence="4">PL17</strain>
    </source>
</reference>